<reference evidence="2 3" key="1">
    <citation type="submission" date="2024-04" db="EMBL/GenBank/DDBJ databases">
        <title>Tritrichomonas musculus Genome.</title>
        <authorList>
            <person name="Alves-Ferreira E."/>
            <person name="Grigg M."/>
            <person name="Lorenzi H."/>
            <person name="Galac M."/>
        </authorList>
    </citation>
    <scope>NUCLEOTIDE SEQUENCE [LARGE SCALE GENOMIC DNA]</scope>
    <source>
        <strain evidence="2 3">EAF2021</strain>
    </source>
</reference>
<gene>
    <name evidence="2" type="ORF">M9Y10_023206</name>
</gene>
<feature type="coiled-coil region" evidence="1">
    <location>
        <begin position="244"/>
        <end position="271"/>
    </location>
</feature>
<feature type="coiled-coil region" evidence="1">
    <location>
        <begin position="356"/>
        <end position="383"/>
    </location>
</feature>
<evidence type="ECO:0000313" key="2">
    <source>
        <dbReference type="EMBL" id="KAK8894769.1"/>
    </source>
</evidence>
<evidence type="ECO:0000313" key="3">
    <source>
        <dbReference type="Proteomes" id="UP001470230"/>
    </source>
</evidence>
<dbReference type="Proteomes" id="UP001470230">
    <property type="component" value="Unassembled WGS sequence"/>
</dbReference>
<dbReference type="EMBL" id="JAPFFF010000003">
    <property type="protein sequence ID" value="KAK8894769.1"/>
    <property type="molecule type" value="Genomic_DNA"/>
</dbReference>
<proteinExistence type="predicted"/>
<accession>A0ABR2KUE9</accession>
<evidence type="ECO:0000256" key="1">
    <source>
        <dbReference type="SAM" id="Coils"/>
    </source>
</evidence>
<comment type="caution">
    <text evidence="2">The sequence shown here is derived from an EMBL/GenBank/DDBJ whole genome shotgun (WGS) entry which is preliminary data.</text>
</comment>
<keyword evidence="1" id="KW-0175">Coiled coil</keyword>
<sequence>MATLPRFPPSASKTYSQFRPPIVCPRASNPVISSLCDNNNNKFANTLPPPNKIINTNNKSDKCIDNQIKATRKLAQQSFDSYMSKIRLIERNIANIKRRTEQRTKQTTTKTTESISSLYSEILQLNNTHNLLKRKVDTIQKSIQKNTQDGLNKATKALENDFQSFKLDFDESLSNVEALIKNLESKILLIKKDLSSLHFFQVELLDTNSKINEINVFHNCNIEKMKEIEFDLNEDMNNDQDLRIGQFQLRLENLNLRIESLQQKTQDAFNQSQMACETVQEGNFELRTKFDEQMDKIMENFKSSIKDIKQHILAMNDNKFIGIEKINEHVRKSKELLAMVQKQKIENAVNLNKTDTFSAKEEIKRIKRKVDQMEKKLIDQQNQQINQKSSNDIKSTSTDYLPKIYFNYEQYGQVKVMIVIGGDIVLY</sequence>
<name>A0ABR2KUE9_9EUKA</name>
<keyword evidence="3" id="KW-1185">Reference proteome</keyword>
<organism evidence="2 3">
    <name type="scientific">Tritrichomonas musculus</name>
    <dbReference type="NCBI Taxonomy" id="1915356"/>
    <lineage>
        <taxon>Eukaryota</taxon>
        <taxon>Metamonada</taxon>
        <taxon>Parabasalia</taxon>
        <taxon>Tritrichomonadida</taxon>
        <taxon>Tritrichomonadidae</taxon>
        <taxon>Tritrichomonas</taxon>
    </lineage>
</organism>
<protein>
    <submittedName>
        <fullName evidence="2">Uncharacterized protein</fullName>
    </submittedName>
</protein>